<dbReference type="InterPro" id="IPR001841">
    <property type="entry name" value="Znf_RING"/>
</dbReference>
<accession>A0A6G0T2S5</accession>
<gene>
    <name evidence="9" type="ORF">AGLY_015246</name>
</gene>
<protein>
    <recommendedName>
        <fullName evidence="11">RING-type domain-containing protein</fullName>
    </recommendedName>
</protein>
<dbReference type="SUPFAM" id="SSF57850">
    <property type="entry name" value="RING/U-box"/>
    <property type="match status" value="1"/>
</dbReference>
<name>A0A6G0T2S5_APHGL</name>
<feature type="region of interest" description="Disordered" evidence="6">
    <location>
        <begin position="40"/>
        <end position="88"/>
    </location>
</feature>
<evidence type="ECO:0008006" key="11">
    <source>
        <dbReference type="Google" id="ProtNLM"/>
    </source>
</evidence>
<keyword evidence="5" id="KW-0175">Coiled coil</keyword>
<dbReference type="InterPro" id="IPR017907">
    <property type="entry name" value="Znf_RING_CS"/>
</dbReference>
<proteinExistence type="predicted"/>
<evidence type="ECO:0000259" key="8">
    <source>
        <dbReference type="PROSITE" id="PS50103"/>
    </source>
</evidence>
<dbReference type="AlphaFoldDB" id="A0A6G0T2S5"/>
<dbReference type="GO" id="GO:0008270">
    <property type="term" value="F:zinc ion binding"/>
    <property type="evidence" value="ECO:0007669"/>
    <property type="project" value="UniProtKB-KW"/>
</dbReference>
<feature type="compositionally biased region" description="Polar residues" evidence="6">
    <location>
        <begin position="50"/>
        <end position="59"/>
    </location>
</feature>
<keyword evidence="3 4" id="KW-0862">Zinc</keyword>
<dbReference type="PROSITE" id="PS50089">
    <property type="entry name" value="ZF_RING_2"/>
    <property type="match status" value="1"/>
</dbReference>
<dbReference type="InterPro" id="IPR013083">
    <property type="entry name" value="Znf_RING/FYVE/PHD"/>
</dbReference>
<evidence type="ECO:0000256" key="2">
    <source>
        <dbReference type="ARBA" id="ARBA00022771"/>
    </source>
</evidence>
<feature type="domain" description="C3H1-type" evidence="8">
    <location>
        <begin position="2"/>
        <end position="30"/>
    </location>
</feature>
<comment type="caution">
    <text evidence="9">The sequence shown here is derived from an EMBL/GenBank/DDBJ whole genome shotgun (WGS) entry which is preliminary data.</text>
</comment>
<evidence type="ECO:0000259" key="7">
    <source>
        <dbReference type="PROSITE" id="PS50089"/>
    </source>
</evidence>
<dbReference type="PROSITE" id="PS50103">
    <property type="entry name" value="ZF_C3H1"/>
    <property type="match status" value="1"/>
</dbReference>
<keyword evidence="10" id="KW-1185">Reference proteome</keyword>
<dbReference type="Proteomes" id="UP000475862">
    <property type="component" value="Unassembled WGS sequence"/>
</dbReference>
<dbReference type="Gene3D" id="3.30.40.10">
    <property type="entry name" value="Zinc/RING finger domain, C3HC4 (zinc finger)"/>
    <property type="match status" value="1"/>
</dbReference>
<dbReference type="PANTHER" id="PTHR23327">
    <property type="entry name" value="RING FINGER PROTEIN 127"/>
    <property type="match status" value="1"/>
</dbReference>
<keyword evidence="1 4" id="KW-0479">Metal-binding</keyword>
<dbReference type="Pfam" id="PF13923">
    <property type="entry name" value="zf-C3HC4_2"/>
    <property type="match status" value="1"/>
</dbReference>
<dbReference type="PANTHER" id="PTHR23327:SF51">
    <property type="entry name" value="TRANSCRIPTIONAL REGULATOR OF YEAST FORM ADHERENCE 3"/>
    <property type="match status" value="1"/>
</dbReference>
<dbReference type="EMBL" id="VYZN01000070">
    <property type="protein sequence ID" value="KAE9524207.1"/>
    <property type="molecule type" value="Genomic_DNA"/>
</dbReference>
<feature type="coiled-coil region" evidence="5">
    <location>
        <begin position="89"/>
        <end position="137"/>
    </location>
</feature>
<evidence type="ECO:0000313" key="10">
    <source>
        <dbReference type="Proteomes" id="UP000475862"/>
    </source>
</evidence>
<reference evidence="9 10" key="1">
    <citation type="submission" date="2019-08" db="EMBL/GenBank/DDBJ databases">
        <title>The genome of the soybean aphid Biotype 1, its phylome, world population structure and adaptation to the North American continent.</title>
        <authorList>
            <person name="Giordano R."/>
            <person name="Donthu R.K."/>
            <person name="Hernandez A.G."/>
            <person name="Wright C.L."/>
            <person name="Zimin A.V."/>
        </authorList>
    </citation>
    <scope>NUCLEOTIDE SEQUENCE [LARGE SCALE GENOMIC DNA]</scope>
    <source>
        <tissue evidence="9">Whole aphids</tissue>
    </source>
</reference>
<evidence type="ECO:0000256" key="3">
    <source>
        <dbReference type="ARBA" id="ARBA00022833"/>
    </source>
</evidence>
<dbReference type="OrthoDB" id="6601771at2759"/>
<evidence type="ECO:0000256" key="1">
    <source>
        <dbReference type="ARBA" id="ARBA00022723"/>
    </source>
</evidence>
<sequence length="377" mass="43479">MNPEQNVCKYYLRKSCRYGDQCFNTKQDDDKPILTFEVATSSKQQREQSENVQQTLTNKPTEHADSKSTENVNKTQPNESINTPPELDISKLTTEMKNLVKKINILETSVNTLRKQLQEQQRANSDLINELNATQLHDEDFKCPICFEVFIRPSLLDCSHMFCEWCIDKSLEISDHCPICREHIIDYSYCLNTDNIIKRMIGLMPEKDQKKYKNVAALRAKDKPKSLELRALRVQFELVRLTLNGYELVFIITYDKISIIGSYVIILRISNNDYFDWYRAEVGVGRDTQEDQFSTVPKTGARQSTFGSLPQHSIIARHRTVARRFVPLQLPTLTPKSRPSITHRRHHTTALRTVTLNTNSYSPPVHAAHDTLSISNC</sequence>
<dbReference type="SMART" id="SM00184">
    <property type="entry name" value="RING"/>
    <property type="match status" value="1"/>
</dbReference>
<keyword evidence="2 4" id="KW-0863">Zinc-finger</keyword>
<feature type="domain" description="RING-type" evidence="7">
    <location>
        <begin position="143"/>
        <end position="181"/>
    </location>
</feature>
<evidence type="ECO:0000256" key="5">
    <source>
        <dbReference type="SAM" id="Coils"/>
    </source>
</evidence>
<dbReference type="PROSITE" id="PS00518">
    <property type="entry name" value="ZF_RING_1"/>
    <property type="match status" value="1"/>
</dbReference>
<evidence type="ECO:0000313" key="9">
    <source>
        <dbReference type="EMBL" id="KAE9524207.1"/>
    </source>
</evidence>
<feature type="zinc finger region" description="C3H1-type" evidence="4">
    <location>
        <begin position="2"/>
        <end position="30"/>
    </location>
</feature>
<feature type="compositionally biased region" description="Polar residues" evidence="6">
    <location>
        <begin position="69"/>
        <end position="83"/>
    </location>
</feature>
<dbReference type="InterPro" id="IPR000571">
    <property type="entry name" value="Znf_CCCH"/>
</dbReference>
<organism evidence="9 10">
    <name type="scientific">Aphis glycines</name>
    <name type="common">Soybean aphid</name>
    <dbReference type="NCBI Taxonomy" id="307491"/>
    <lineage>
        <taxon>Eukaryota</taxon>
        <taxon>Metazoa</taxon>
        <taxon>Ecdysozoa</taxon>
        <taxon>Arthropoda</taxon>
        <taxon>Hexapoda</taxon>
        <taxon>Insecta</taxon>
        <taxon>Pterygota</taxon>
        <taxon>Neoptera</taxon>
        <taxon>Paraneoptera</taxon>
        <taxon>Hemiptera</taxon>
        <taxon>Sternorrhyncha</taxon>
        <taxon>Aphidomorpha</taxon>
        <taxon>Aphidoidea</taxon>
        <taxon>Aphididae</taxon>
        <taxon>Aphidini</taxon>
        <taxon>Aphis</taxon>
        <taxon>Aphis</taxon>
    </lineage>
</organism>
<evidence type="ECO:0000256" key="6">
    <source>
        <dbReference type="SAM" id="MobiDB-lite"/>
    </source>
</evidence>
<evidence type="ECO:0000256" key="4">
    <source>
        <dbReference type="PROSITE-ProRule" id="PRU00723"/>
    </source>
</evidence>